<protein>
    <submittedName>
        <fullName evidence="1">Uncharacterized protein</fullName>
    </submittedName>
</protein>
<dbReference type="AlphaFoldDB" id="A0A285T5N9"/>
<accession>A0A285T5N9</accession>
<keyword evidence="3" id="KW-1185">Reference proteome</keyword>
<name>A0A285T5N9_9HYPH</name>
<sequence length="167" mass="18608">MITRYYVDAAGLYLGAYSPAPPYEVRTERPPVLDHLTGEYMLQEPLIEEVTPELVPPAGGIEVPHPPAHGRAVWDFDTETWQEPAPVLSTITARQCRLMLLNVGITPAMVEAEIAAIEDAGDRERARVEWEYASTYERDHPLIDQMAEAFELPAPQVDALWIAAADL</sequence>
<organism evidence="1 3">
    <name type="scientific">Stappia indica</name>
    <dbReference type="NCBI Taxonomy" id="538381"/>
    <lineage>
        <taxon>Bacteria</taxon>
        <taxon>Pseudomonadati</taxon>
        <taxon>Pseudomonadota</taxon>
        <taxon>Alphaproteobacteria</taxon>
        <taxon>Hyphomicrobiales</taxon>
        <taxon>Stappiaceae</taxon>
        <taxon>Stappia</taxon>
    </lineage>
</organism>
<proteinExistence type="predicted"/>
<evidence type="ECO:0000313" key="3">
    <source>
        <dbReference type="Proteomes" id="UP000219331"/>
    </source>
</evidence>
<dbReference type="RefSeq" id="WP_097175443.1">
    <property type="nucleotide sequence ID" value="NZ_OBML01000008.1"/>
</dbReference>
<evidence type="ECO:0000313" key="1">
    <source>
        <dbReference type="EMBL" id="SOC14745.1"/>
    </source>
</evidence>
<dbReference type="Proteomes" id="UP000219331">
    <property type="component" value="Unassembled WGS sequence"/>
</dbReference>
<dbReference type="OrthoDB" id="7678248at2"/>
<gene>
    <name evidence="1" type="ORF">SAMN05421512_1083</name>
    <name evidence="2" type="ORF">SAMN05421512_1183</name>
</gene>
<dbReference type="EMBL" id="OBML01000018">
    <property type="protein sequence ID" value="SOC27354.1"/>
    <property type="molecule type" value="Genomic_DNA"/>
</dbReference>
<reference evidence="1 3" key="1">
    <citation type="submission" date="2017-08" db="EMBL/GenBank/DDBJ databases">
        <authorList>
            <person name="de Groot N.N."/>
        </authorList>
    </citation>
    <scope>NUCLEOTIDE SEQUENCE [LARGE SCALE GENOMIC DNA]</scope>
    <source>
        <strain evidence="1 3">USBA 352</strain>
    </source>
</reference>
<dbReference type="EMBL" id="OBML01000008">
    <property type="protein sequence ID" value="SOC14745.1"/>
    <property type="molecule type" value="Genomic_DNA"/>
</dbReference>
<evidence type="ECO:0000313" key="2">
    <source>
        <dbReference type="EMBL" id="SOC27354.1"/>
    </source>
</evidence>